<feature type="region of interest" description="Disordered" evidence="1">
    <location>
        <begin position="333"/>
        <end position="417"/>
    </location>
</feature>
<feature type="compositionally biased region" description="Acidic residues" evidence="1">
    <location>
        <begin position="335"/>
        <end position="345"/>
    </location>
</feature>
<dbReference type="AlphaFoldDB" id="A0A250IDY5"/>
<dbReference type="EMBL" id="CP022163">
    <property type="protein sequence ID" value="ATB29430.1"/>
    <property type="molecule type" value="Genomic_DNA"/>
</dbReference>
<dbReference type="OrthoDB" id="6199398at2"/>
<evidence type="ECO:0000256" key="1">
    <source>
        <dbReference type="SAM" id="MobiDB-lite"/>
    </source>
</evidence>
<feature type="compositionally biased region" description="Pro residues" evidence="1">
    <location>
        <begin position="63"/>
        <end position="72"/>
    </location>
</feature>
<keyword evidence="3" id="KW-1185">Reference proteome</keyword>
<feature type="compositionally biased region" description="Basic and acidic residues" evidence="1">
    <location>
        <begin position="370"/>
        <end position="394"/>
    </location>
</feature>
<evidence type="ECO:0000313" key="2">
    <source>
        <dbReference type="EMBL" id="ATB29430.1"/>
    </source>
</evidence>
<sequence length="417" mass="45524">MTPPPKRWRQAGAGLLLGAVAVLVWFALSGPDAPVPAPLPRPIAQAPASTPPPLPARARPPAVAAPPEPVAAPGPSSALESPPPGTTPERPPEAPPIELPPTTQVLAEEFYPGTTDWEDIPVDESHQHHLRILPKRYNVVAPRPIALWLEMTDAQGRRQPLPSPRVRARSLDDEARPWIDLPVSDDGTGEDERAGDLRYTAQLRPTREQRKLLLGRLLVEGTVDVPGVGTRTIPSVLIYTQGPRATLTGRWTDSLRDGGLALEAELRVDEPGLFTLMAQIFGPRLEPLAWVKQTARLGAGRQTMTLEVFGKVLHDLGVDGPYRVRQVLLTRDQENSSDYEPGETIEEAHQTKPYAARAFSPEAYVPPPRTLEDVTAEHPSQRDKPPPERTRDMEPAEGDPPPPPENPPPQQATDLGR</sequence>
<gene>
    <name evidence="2" type="ORF">MEBOL_002879</name>
</gene>
<proteinExistence type="predicted"/>
<dbReference type="Proteomes" id="UP000217289">
    <property type="component" value="Chromosome"/>
</dbReference>
<dbReference type="RefSeq" id="WP_095977994.1">
    <property type="nucleotide sequence ID" value="NZ_CP022163.1"/>
</dbReference>
<feature type="compositionally biased region" description="Pro residues" evidence="1">
    <location>
        <begin position="398"/>
        <end position="410"/>
    </location>
</feature>
<reference evidence="2 3" key="1">
    <citation type="submission" date="2017-06" db="EMBL/GenBank/DDBJ databases">
        <authorList>
            <person name="Kim H.J."/>
            <person name="Triplett B.A."/>
        </authorList>
    </citation>
    <scope>NUCLEOTIDE SEQUENCE [LARGE SCALE GENOMIC DNA]</scope>
    <source>
        <strain evidence="2 3">DSM 14713</strain>
    </source>
</reference>
<protein>
    <submittedName>
        <fullName evidence="2">Uncharacterized protein</fullName>
    </submittedName>
</protein>
<accession>A0A250IDY5</accession>
<evidence type="ECO:0000313" key="3">
    <source>
        <dbReference type="Proteomes" id="UP000217289"/>
    </source>
</evidence>
<dbReference type="KEGG" id="mbd:MEBOL_002879"/>
<name>A0A250IDY5_9BACT</name>
<organism evidence="2 3">
    <name type="scientific">Melittangium boletus DSM 14713</name>
    <dbReference type="NCBI Taxonomy" id="1294270"/>
    <lineage>
        <taxon>Bacteria</taxon>
        <taxon>Pseudomonadati</taxon>
        <taxon>Myxococcota</taxon>
        <taxon>Myxococcia</taxon>
        <taxon>Myxococcales</taxon>
        <taxon>Cystobacterineae</taxon>
        <taxon>Archangiaceae</taxon>
        <taxon>Melittangium</taxon>
    </lineage>
</organism>
<feature type="region of interest" description="Disordered" evidence="1">
    <location>
        <begin position="34"/>
        <end position="100"/>
    </location>
</feature>